<evidence type="ECO:0000256" key="1">
    <source>
        <dbReference type="SAM" id="MobiDB-lite"/>
    </source>
</evidence>
<sequence>MTIPRISTQIHNLSHSCSTVP</sequence>
<dbReference type="EMBL" id="GBXM01032995">
    <property type="protein sequence ID" value="JAH75582.1"/>
    <property type="molecule type" value="Transcribed_RNA"/>
</dbReference>
<proteinExistence type="predicted"/>
<reference evidence="2" key="1">
    <citation type="submission" date="2014-11" db="EMBL/GenBank/DDBJ databases">
        <authorList>
            <person name="Amaro Gonzalez C."/>
        </authorList>
    </citation>
    <scope>NUCLEOTIDE SEQUENCE</scope>
</reference>
<name>A0A0E9VBZ6_ANGAN</name>
<evidence type="ECO:0000313" key="2">
    <source>
        <dbReference type="EMBL" id="JAH75582.1"/>
    </source>
</evidence>
<organism evidence="2">
    <name type="scientific">Anguilla anguilla</name>
    <name type="common">European freshwater eel</name>
    <name type="synonym">Muraena anguilla</name>
    <dbReference type="NCBI Taxonomy" id="7936"/>
    <lineage>
        <taxon>Eukaryota</taxon>
        <taxon>Metazoa</taxon>
        <taxon>Chordata</taxon>
        <taxon>Craniata</taxon>
        <taxon>Vertebrata</taxon>
        <taxon>Euteleostomi</taxon>
        <taxon>Actinopterygii</taxon>
        <taxon>Neopterygii</taxon>
        <taxon>Teleostei</taxon>
        <taxon>Anguilliformes</taxon>
        <taxon>Anguillidae</taxon>
        <taxon>Anguilla</taxon>
    </lineage>
</organism>
<protein>
    <submittedName>
        <fullName evidence="2">Uncharacterized protein</fullName>
    </submittedName>
</protein>
<reference evidence="2" key="2">
    <citation type="journal article" date="2015" name="Fish Shellfish Immunol.">
        <title>Early steps in the European eel (Anguilla anguilla)-Vibrio vulnificus interaction in the gills: Role of the RtxA13 toxin.</title>
        <authorList>
            <person name="Callol A."/>
            <person name="Pajuelo D."/>
            <person name="Ebbesson L."/>
            <person name="Teles M."/>
            <person name="MacKenzie S."/>
            <person name="Amaro C."/>
        </authorList>
    </citation>
    <scope>NUCLEOTIDE SEQUENCE</scope>
</reference>
<feature type="region of interest" description="Disordered" evidence="1">
    <location>
        <begin position="1"/>
        <end position="21"/>
    </location>
</feature>
<dbReference type="AlphaFoldDB" id="A0A0E9VBZ6"/>
<accession>A0A0E9VBZ6</accession>